<dbReference type="Gene3D" id="2.60.120.1440">
    <property type="match status" value="1"/>
</dbReference>
<sequence>MENITPELLEKYFKGFCTPEEEALVIRALAGKNAPPPLPDDKEIFHSIDKRALHDDLWKQVQPPTQSKKAVHRWLPLQIAASLLLLAATVGIVYQYRTTLVITDTQPTPGASRVMQAARGEKIRMTLPDGTIVHLNSGSTLTIPDKFTDTARIVHLSGEAYLEVAKDATRPFSVLTSRTTVRVLGTVFNIKAYPDDISTTVTVEEGRVRVSDAAGYHVLLTRDQGVVCIPNGKPLSVQSVYAANYTAWRHGTLIFKDQPLSQVATILARWYNVPVHIQNKKLATHRFTGRFNNNPALVAVLKELSTVMQCQYDLNDKRLILY</sequence>
<name>A0AAP2GVH5_9BACT</name>
<dbReference type="InterPro" id="IPR006860">
    <property type="entry name" value="FecR"/>
</dbReference>
<dbReference type="PANTHER" id="PTHR30273">
    <property type="entry name" value="PERIPLASMIC SIGNAL SENSOR AND SIGMA FACTOR ACTIVATOR FECR-RELATED"/>
    <property type="match status" value="1"/>
</dbReference>
<evidence type="ECO:0000313" key="4">
    <source>
        <dbReference type="Proteomes" id="UP001319080"/>
    </source>
</evidence>
<dbReference type="Proteomes" id="UP001319080">
    <property type="component" value="Unassembled WGS sequence"/>
</dbReference>
<evidence type="ECO:0000259" key="1">
    <source>
        <dbReference type="Pfam" id="PF04773"/>
    </source>
</evidence>
<dbReference type="Gene3D" id="3.55.50.30">
    <property type="match status" value="1"/>
</dbReference>
<feature type="domain" description="FecR protein" evidence="1">
    <location>
        <begin position="116"/>
        <end position="209"/>
    </location>
</feature>
<reference evidence="3 4" key="1">
    <citation type="submission" date="2021-05" db="EMBL/GenBank/DDBJ databases">
        <title>A Polyphasic approach of four new species of the genus Ohtaekwangia: Ohtaekwangia histidinii sp. nov., Ohtaekwangia cretensis sp. nov., Ohtaekwangia indiensis sp. nov., Ohtaekwangia reichenbachii sp. nov. from diverse environment.</title>
        <authorList>
            <person name="Octaviana S."/>
        </authorList>
    </citation>
    <scope>NUCLEOTIDE SEQUENCE [LARGE SCALE GENOMIC DNA]</scope>
    <source>
        <strain evidence="3 4">PWU5</strain>
    </source>
</reference>
<dbReference type="AlphaFoldDB" id="A0AAP2GVH5"/>
<gene>
    <name evidence="3" type="ORF">KK062_12320</name>
</gene>
<keyword evidence="4" id="KW-1185">Reference proteome</keyword>
<dbReference type="EMBL" id="JAHESE010000010">
    <property type="protein sequence ID" value="MBT1709017.1"/>
    <property type="molecule type" value="Genomic_DNA"/>
</dbReference>
<dbReference type="Pfam" id="PF04773">
    <property type="entry name" value="FecR"/>
    <property type="match status" value="1"/>
</dbReference>
<dbReference type="InterPro" id="IPR032508">
    <property type="entry name" value="FecR_C"/>
</dbReference>
<comment type="caution">
    <text evidence="3">The sequence shown here is derived from an EMBL/GenBank/DDBJ whole genome shotgun (WGS) entry which is preliminary data.</text>
</comment>
<feature type="domain" description="Protein FecR C-terminal" evidence="2">
    <location>
        <begin position="253"/>
        <end position="320"/>
    </location>
</feature>
<dbReference type="PIRSF" id="PIRSF018266">
    <property type="entry name" value="FecR"/>
    <property type="match status" value="1"/>
</dbReference>
<dbReference type="InterPro" id="IPR012373">
    <property type="entry name" value="Ferrdict_sens_TM"/>
</dbReference>
<dbReference type="GO" id="GO:0016989">
    <property type="term" value="F:sigma factor antagonist activity"/>
    <property type="evidence" value="ECO:0007669"/>
    <property type="project" value="TreeGrafter"/>
</dbReference>
<protein>
    <submittedName>
        <fullName evidence="3">FecR domain-containing protein</fullName>
    </submittedName>
</protein>
<dbReference type="Pfam" id="PF16344">
    <property type="entry name" value="FecR_C"/>
    <property type="match status" value="1"/>
</dbReference>
<dbReference type="PANTHER" id="PTHR30273:SF2">
    <property type="entry name" value="PROTEIN FECR"/>
    <property type="match status" value="1"/>
</dbReference>
<proteinExistence type="predicted"/>
<dbReference type="RefSeq" id="WP_254084601.1">
    <property type="nucleotide sequence ID" value="NZ_JAHESE010000010.1"/>
</dbReference>
<organism evidence="3 4">
    <name type="scientific">Dawidia cretensis</name>
    <dbReference type="NCBI Taxonomy" id="2782350"/>
    <lineage>
        <taxon>Bacteria</taxon>
        <taxon>Pseudomonadati</taxon>
        <taxon>Bacteroidota</taxon>
        <taxon>Cytophagia</taxon>
        <taxon>Cytophagales</taxon>
        <taxon>Chryseotaleaceae</taxon>
        <taxon>Dawidia</taxon>
    </lineage>
</organism>
<accession>A0AAP2GVH5</accession>
<evidence type="ECO:0000259" key="2">
    <source>
        <dbReference type="Pfam" id="PF16344"/>
    </source>
</evidence>
<evidence type="ECO:0000313" key="3">
    <source>
        <dbReference type="EMBL" id="MBT1709017.1"/>
    </source>
</evidence>